<dbReference type="OrthoDB" id="5570009at2759"/>
<dbReference type="InterPro" id="IPR029058">
    <property type="entry name" value="AB_hydrolase_fold"/>
</dbReference>
<evidence type="ECO:0000256" key="2">
    <source>
        <dbReference type="PROSITE-ProRule" id="PRU10038"/>
    </source>
</evidence>
<dbReference type="GO" id="GO:0019433">
    <property type="term" value="P:triglyceride catabolic process"/>
    <property type="evidence" value="ECO:0007669"/>
    <property type="project" value="TreeGrafter"/>
</dbReference>
<evidence type="ECO:0000259" key="5">
    <source>
        <dbReference type="Pfam" id="PF07859"/>
    </source>
</evidence>
<dbReference type="SUPFAM" id="SSF53474">
    <property type="entry name" value="alpha/beta-Hydrolases"/>
    <property type="match status" value="1"/>
</dbReference>
<feature type="active site" evidence="2">
    <location>
        <position position="302"/>
    </location>
</feature>
<feature type="compositionally biased region" description="Basic and acidic residues" evidence="3">
    <location>
        <begin position="653"/>
        <end position="665"/>
    </location>
</feature>
<dbReference type="InterPro" id="IPR036259">
    <property type="entry name" value="MFS_trans_sf"/>
</dbReference>
<protein>
    <recommendedName>
        <fullName evidence="5">Alpha/beta hydrolase fold-3 domain-containing protein</fullName>
    </recommendedName>
</protein>
<dbReference type="SUPFAM" id="SSF103473">
    <property type="entry name" value="MFS general substrate transporter"/>
    <property type="match status" value="1"/>
</dbReference>
<dbReference type="GO" id="GO:0016020">
    <property type="term" value="C:membrane"/>
    <property type="evidence" value="ECO:0007669"/>
    <property type="project" value="UniProtKB-SubCell"/>
</dbReference>
<feature type="transmembrane region" description="Helical" evidence="4">
    <location>
        <begin position="1066"/>
        <end position="1086"/>
    </location>
</feature>
<dbReference type="GO" id="GO:0004771">
    <property type="term" value="F:sterol ester esterase activity"/>
    <property type="evidence" value="ECO:0007669"/>
    <property type="project" value="TreeGrafter"/>
</dbReference>
<keyword evidence="4" id="KW-0472">Membrane</keyword>
<gene>
    <name evidence="6" type="ORF">B0A55_01285</name>
</gene>
<keyword evidence="4" id="KW-1133">Transmembrane helix</keyword>
<feature type="region of interest" description="Disordered" evidence="3">
    <location>
        <begin position="376"/>
        <end position="460"/>
    </location>
</feature>
<proteinExistence type="predicted"/>
<dbReference type="GO" id="GO:0022857">
    <property type="term" value="F:transmembrane transporter activity"/>
    <property type="evidence" value="ECO:0007669"/>
    <property type="project" value="InterPro"/>
</dbReference>
<evidence type="ECO:0000256" key="3">
    <source>
        <dbReference type="SAM" id="MobiDB-lite"/>
    </source>
</evidence>
<dbReference type="STRING" id="329884.A0A4U0Y0X7"/>
<keyword evidence="7" id="KW-1185">Reference proteome</keyword>
<feature type="transmembrane region" description="Helical" evidence="4">
    <location>
        <begin position="797"/>
        <end position="816"/>
    </location>
</feature>
<dbReference type="Gene3D" id="1.20.1250.20">
    <property type="entry name" value="MFS general substrate transporter like domains"/>
    <property type="match status" value="2"/>
</dbReference>
<dbReference type="Gene3D" id="3.40.50.1820">
    <property type="entry name" value="alpha/beta hydrolase"/>
    <property type="match status" value="2"/>
</dbReference>
<feature type="transmembrane region" description="Helical" evidence="4">
    <location>
        <begin position="822"/>
        <end position="844"/>
    </location>
</feature>
<feature type="transmembrane region" description="Helical" evidence="4">
    <location>
        <begin position="999"/>
        <end position="1016"/>
    </location>
</feature>
<name>A0A4U0Y0X7_9PEZI</name>
<dbReference type="InterPro" id="IPR033140">
    <property type="entry name" value="Lipase_GDXG_put_SER_AS"/>
</dbReference>
<dbReference type="PROSITE" id="PS01174">
    <property type="entry name" value="LIPASE_GDXG_SER"/>
    <property type="match status" value="1"/>
</dbReference>
<dbReference type="PANTHER" id="PTHR23025">
    <property type="entry name" value="TRIACYLGLYCEROL LIPASE"/>
    <property type="match status" value="1"/>
</dbReference>
<accession>A0A4U0Y0X7</accession>
<dbReference type="Pfam" id="PF07859">
    <property type="entry name" value="Abhydrolase_3"/>
    <property type="match status" value="2"/>
</dbReference>
<dbReference type="AlphaFoldDB" id="A0A4U0Y0X7"/>
<evidence type="ECO:0000256" key="4">
    <source>
        <dbReference type="SAM" id="Phobius"/>
    </source>
</evidence>
<dbReference type="Pfam" id="PF07690">
    <property type="entry name" value="MFS_1"/>
    <property type="match status" value="1"/>
</dbReference>
<sequence>MECCLEDHVLGRPSPRFRKYQVFTVLLLWTLYLSRSHPHGPQPLRRLSTYLSRRLTIWRSFIIFSLTLYASRNFARVVGLESPEPLANLYKRSYFRATWVTTALDAGFWTAMHMRPKRLKDLASVVFTLYYLVCAEQADEMVRRVRGGLTLAHLRVSWDKPNTPYISAFTALMRPTIMNHPPRQLRIPRPSSSSYTEPINAWLYFDGPIKSLKQQTRLVLDIPGGGFVAMDPRCHDDKLMAWAAKLGVPILALDYGKAPEYPYPYALNECYDAYHSVITSRGQVMGLAGTSGPPQIIVSGDSAGGNLAVGLMCMLLSESPHAPGYISGDRSFRETPLPIPEALVLVYPALDMNIRNWMTDEQMALIKAPERRRTNKMVLTRKSGDYRRLTPDTLSDDEGESSPPGSRAGGIRRNISTPGSGKWLKGEPTTSSPTTTQPTSLDTKPPINKDKEKPKTPSLPTRLAMSSMISYFSDRILSPEMLRAMIILYIGPHSKPDFATDHLLSPILCPEALLARFPKCYMLTGERDPLVDDTVVFAGRLRLAKEMRWRERKELGLVREGEEFEEARVVDVHLIPGVSHGFLQFVSVFPEGRRYIDQCGRWMKEAFREADEREAARVETPGQTPVEERGKGGEGYFVELQRTGHRSRKHQRRPTDGSEGDDRPLEMSALTMTSTLLPDARQGSKTKPSSGRGHIKKTPFSGRHSPIATRRSLVRLGSTEDLMGRRMHGLTGNLMGDGFAMTFGIWQDVYSQQQVVRGAGSATGLIGTTMNGVMYLSMPFLSTALGRDRWAPWRRTVAIAGTVLASASFLISSWSTEVWHLILLQGVLAAFGNTMLYTPTTLWLDEWFRDGNRATAYGVQFSIKNIVGTACPFLMYALLQNSGFRNALRIWAGMVLFIGIAGIALVPLPPDSTQRRQQKIPWSFLKHQTFYIYAFANTVFSSGYGLPQTYLSTYASQYLHLPAAESSAMIAFFNAPGILSSTGFGLLNDKVHLSATTNTLISALGSALCVFLLWGIKSNTVPGLLIAFAIGFGFFASGYSATWGGWITDLEKEAAEHNEAVNSGMLYGFMNGARGIGYVVGGLSGVELLKLGSVQDSQRWALGTRYGALILFTGISSALGGWSVVWKGRSCQRRTAAPRVQSQIQRNASA</sequence>
<dbReference type="GO" id="GO:0004806">
    <property type="term" value="F:triacylglycerol lipase activity"/>
    <property type="evidence" value="ECO:0007669"/>
    <property type="project" value="TreeGrafter"/>
</dbReference>
<feature type="transmembrane region" description="Helical" evidence="4">
    <location>
        <begin position="930"/>
        <end position="947"/>
    </location>
</feature>
<organism evidence="6 7">
    <name type="scientific">Friedmanniomyces simplex</name>
    <dbReference type="NCBI Taxonomy" id="329884"/>
    <lineage>
        <taxon>Eukaryota</taxon>
        <taxon>Fungi</taxon>
        <taxon>Dikarya</taxon>
        <taxon>Ascomycota</taxon>
        <taxon>Pezizomycotina</taxon>
        <taxon>Dothideomycetes</taxon>
        <taxon>Dothideomycetidae</taxon>
        <taxon>Mycosphaerellales</taxon>
        <taxon>Teratosphaeriaceae</taxon>
        <taxon>Friedmanniomyces</taxon>
    </lineage>
</organism>
<feature type="compositionally biased region" description="Low complexity" evidence="3">
    <location>
        <begin position="428"/>
        <end position="440"/>
    </location>
</feature>
<evidence type="ECO:0000313" key="7">
    <source>
        <dbReference type="Proteomes" id="UP000309340"/>
    </source>
</evidence>
<feature type="region of interest" description="Disordered" evidence="3">
    <location>
        <begin position="612"/>
        <end position="711"/>
    </location>
</feature>
<evidence type="ECO:0000313" key="6">
    <source>
        <dbReference type="EMBL" id="TKA82721.1"/>
    </source>
</evidence>
<feature type="transmembrane region" description="Helical" evidence="4">
    <location>
        <begin position="1106"/>
        <end position="1125"/>
    </location>
</feature>
<feature type="domain" description="Alpha/beta hydrolase fold-3" evidence="5">
    <location>
        <begin position="470"/>
        <end position="545"/>
    </location>
</feature>
<evidence type="ECO:0000256" key="1">
    <source>
        <dbReference type="ARBA" id="ARBA00004141"/>
    </source>
</evidence>
<keyword evidence="4" id="KW-0812">Transmembrane</keyword>
<dbReference type="EMBL" id="NAJQ01000027">
    <property type="protein sequence ID" value="TKA82721.1"/>
    <property type="molecule type" value="Genomic_DNA"/>
</dbReference>
<comment type="subcellular location">
    <subcellularLocation>
        <location evidence="1">Membrane</location>
        <topology evidence="1">Multi-pass membrane protein</topology>
    </subcellularLocation>
</comment>
<dbReference type="Proteomes" id="UP000309340">
    <property type="component" value="Unassembled WGS sequence"/>
</dbReference>
<feature type="transmembrane region" description="Helical" evidence="4">
    <location>
        <begin position="1022"/>
        <end position="1046"/>
    </location>
</feature>
<reference evidence="6 7" key="1">
    <citation type="submission" date="2017-03" db="EMBL/GenBank/DDBJ databases">
        <title>Genomes of endolithic fungi from Antarctica.</title>
        <authorList>
            <person name="Coleine C."/>
            <person name="Masonjones S."/>
            <person name="Stajich J.E."/>
        </authorList>
    </citation>
    <scope>NUCLEOTIDE SEQUENCE [LARGE SCALE GENOMIC DNA]</scope>
    <source>
        <strain evidence="6 7">CCFEE 5184</strain>
    </source>
</reference>
<dbReference type="PANTHER" id="PTHR23025:SF3">
    <property type="entry name" value="HORMONE-SENSITIVE LIPASE"/>
    <property type="match status" value="1"/>
</dbReference>
<comment type="caution">
    <text evidence="6">The sequence shown here is derived from an EMBL/GenBank/DDBJ whole genome shotgun (WGS) entry which is preliminary data.</text>
</comment>
<feature type="transmembrane region" description="Helical" evidence="4">
    <location>
        <begin position="890"/>
        <end position="909"/>
    </location>
</feature>
<feature type="domain" description="Alpha/beta hydrolase fold-3" evidence="5">
    <location>
        <begin position="223"/>
        <end position="379"/>
    </location>
</feature>
<feature type="transmembrane region" description="Helical" evidence="4">
    <location>
        <begin position="967"/>
        <end position="987"/>
    </location>
</feature>
<dbReference type="InterPro" id="IPR013094">
    <property type="entry name" value="AB_hydrolase_3"/>
</dbReference>
<feature type="compositionally biased region" description="Basic residues" evidence="3">
    <location>
        <begin position="643"/>
        <end position="652"/>
    </location>
</feature>
<feature type="transmembrane region" description="Helical" evidence="4">
    <location>
        <begin position="856"/>
        <end position="878"/>
    </location>
</feature>
<dbReference type="InterPro" id="IPR011701">
    <property type="entry name" value="MFS"/>
</dbReference>
<dbReference type="GO" id="GO:0005829">
    <property type="term" value="C:cytosol"/>
    <property type="evidence" value="ECO:0007669"/>
    <property type="project" value="TreeGrafter"/>
</dbReference>